<reference evidence="6 7" key="1">
    <citation type="submission" date="2020-08" db="EMBL/GenBank/DDBJ databases">
        <title>Sequencing the genomes of 1000 actinobacteria strains.</title>
        <authorList>
            <person name="Klenk H.-P."/>
        </authorList>
    </citation>
    <scope>NUCLEOTIDE SEQUENCE [LARGE SCALE GENOMIC DNA]</scope>
    <source>
        <strain evidence="6 7">DSM 46887</strain>
    </source>
</reference>
<feature type="region of interest" description="Disordered" evidence="4">
    <location>
        <begin position="1"/>
        <end position="22"/>
    </location>
</feature>
<evidence type="ECO:0000256" key="5">
    <source>
        <dbReference type="SAM" id="SignalP"/>
    </source>
</evidence>
<feature type="signal peptide" evidence="5">
    <location>
        <begin position="1"/>
        <end position="50"/>
    </location>
</feature>
<evidence type="ECO:0000256" key="2">
    <source>
        <dbReference type="ARBA" id="ARBA00022963"/>
    </source>
</evidence>
<dbReference type="Gene3D" id="3.40.50.1820">
    <property type="entry name" value="alpha/beta hydrolase"/>
    <property type="match status" value="1"/>
</dbReference>
<dbReference type="Proteomes" id="UP000540685">
    <property type="component" value="Unassembled WGS sequence"/>
</dbReference>
<feature type="chain" id="PRO_5038624332" evidence="5">
    <location>
        <begin position="51"/>
        <end position="446"/>
    </location>
</feature>
<keyword evidence="2" id="KW-0442">Lipid degradation</keyword>
<sequence length="446" mass="47477">MTMSDHLYAVLRPRPAEREPGPIRRGAAMLRRAVPAAVLGLALTAAPALAGTGDARPTAAGTTPTEGTGTGAGLTAGQAAPVRLTLPEPTGPLRIGTVSLHLVDRSRPDPWVPAKTSRELMVQLWYPAEKTTAHPRAPWLSPKVAQAVLSGLPAGTVRLPVTHGRVGAPVDRRRGPRPVVLFSHGFAADRASGTALAEDLASHGYVVATVDHTHDAAAVEFPGGRLETHAVSPPPDFDKPDDPVATKAVAVRTADTRFVMDQLTALNRGHAVDAGRGSPPSGLRGMLDLSRVGMFGHSLGGATAAATMHADPRIKAGANLDGAMFGPVLRAGLDRPFLLVGSSEHGRDNDPGWAALWSRLRGWRLELRLDGAGHSSFTDLQVLLRQHPLGLPPEQVNEMIGKIDGPRSVLVQRVYLRAFFDRHLLGRPGRLLDGPSKRWPEMRFTR</sequence>
<dbReference type="GO" id="GO:0016042">
    <property type="term" value="P:lipid catabolic process"/>
    <property type="evidence" value="ECO:0007669"/>
    <property type="project" value="UniProtKB-KW"/>
</dbReference>
<comment type="caution">
    <text evidence="6">The sequence shown here is derived from an EMBL/GenBank/DDBJ whole genome shotgun (WGS) entry which is preliminary data.</text>
</comment>
<evidence type="ECO:0000256" key="4">
    <source>
        <dbReference type="SAM" id="MobiDB-lite"/>
    </source>
</evidence>
<dbReference type="PANTHER" id="PTHR10272">
    <property type="entry name" value="PLATELET-ACTIVATING FACTOR ACETYLHYDROLASE"/>
    <property type="match status" value="1"/>
</dbReference>
<evidence type="ECO:0000256" key="1">
    <source>
        <dbReference type="ARBA" id="ARBA00022801"/>
    </source>
</evidence>
<name>A0A7W9ME08_9ACTN</name>
<evidence type="ECO:0000256" key="3">
    <source>
        <dbReference type="ARBA" id="ARBA00023098"/>
    </source>
</evidence>
<organism evidence="6 7">
    <name type="scientific">Streptosporangium becharense</name>
    <dbReference type="NCBI Taxonomy" id="1816182"/>
    <lineage>
        <taxon>Bacteria</taxon>
        <taxon>Bacillati</taxon>
        <taxon>Actinomycetota</taxon>
        <taxon>Actinomycetes</taxon>
        <taxon>Streptosporangiales</taxon>
        <taxon>Streptosporangiaceae</taxon>
        <taxon>Streptosporangium</taxon>
    </lineage>
</organism>
<dbReference type="AlphaFoldDB" id="A0A7W9ME08"/>
<dbReference type="SUPFAM" id="SSF53474">
    <property type="entry name" value="alpha/beta-Hydrolases"/>
    <property type="match status" value="1"/>
</dbReference>
<evidence type="ECO:0000313" key="6">
    <source>
        <dbReference type="EMBL" id="MBB5816971.1"/>
    </source>
</evidence>
<keyword evidence="7" id="KW-1185">Reference proteome</keyword>
<dbReference type="RefSeq" id="WP_221207915.1">
    <property type="nucleotide sequence ID" value="NZ_JACHMP010000001.1"/>
</dbReference>
<dbReference type="PANTHER" id="PTHR10272:SF0">
    <property type="entry name" value="PLATELET-ACTIVATING FACTOR ACETYLHYDROLASE"/>
    <property type="match status" value="1"/>
</dbReference>
<dbReference type="EMBL" id="JACHMP010000001">
    <property type="protein sequence ID" value="MBB5816971.1"/>
    <property type="molecule type" value="Genomic_DNA"/>
</dbReference>
<protein>
    <submittedName>
        <fullName evidence="6">Putative dienelactone hydrolase</fullName>
    </submittedName>
</protein>
<feature type="region of interest" description="Disordered" evidence="4">
    <location>
        <begin position="51"/>
        <end position="76"/>
    </location>
</feature>
<keyword evidence="3" id="KW-0443">Lipid metabolism</keyword>
<dbReference type="GO" id="GO:0003847">
    <property type="term" value="F:1-alkyl-2-acetylglycerophosphocholine esterase activity"/>
    <property type="evidence" value="ECO:0007669"/>
    <property type="project" value="TreeGrafter"/>
</dbReference>
<dbReference type="Pfam" id="PF03403">
    <property type="entry name" value="PAF-AH_p_II"/>
    <property type="match status" value="1"/>
</dbReference>
<dbReference type="InterPro" id="IPR029058">
    <property type="entry name" value="AB_hydrolase_fold"/>
</dbReference>
<feature type="compositionally biased region" description="Low complexity" evidence="4">
    <location>
        <begin position="51"/>
        <end position="67"/>
    </location>
</feature>
<gene>
    <name evidence="6" type="ORF">F4562_000033</name>
</gene>
<accession>A0A7W9ME08</accession>
<keyword evidence="1 6" id="KW-0378">Hydrolase</keyword>
<proteinExistence type="predicted"/>
<keyword evidence="5" id="KW-0732">Signal</keyword>
<evidence type="ECO:0000313" key="7">
    <source>
        <dbReference type="Proteomes" id="UP000540685"/>
    </source>
</evidence>